<dbReference type="Gene3D" id="1.10.3720.10">
    <property type="entry name" value="MetI-like"/>
    <property type="match status" value="1"/>
</dbReference>
<dbReference type="Pfam" id="PF19300">
    <property type="entry name" value="BPD_transp_1_N"/>
    <property type="match status" value="1"/>
</dbReference>
<feature type="transmembrane region" description="Helical" evidence="7">
    <location>
        <begin position="233"/>
        <end position="259"/>
    </location>
</feature>
<keyword evidence="10" id="KW-1185">Reference proteome</keyword>
<dbReference type="Pfam" id="PF00528">
    <property type="entry name" value="BPD_transp_1"/>
    <property type="match status" value="1"/>
</dbReference>
<comment type="subcellular location">
    <subcellularLocation>
        <location evidence="1 7">Cell membrane</location>
        <topology evidence="1 7">Multi-pass membrane protein</topology>
    </subcellularLocation>
</comment>
<evidence type="ECO:0000256" key="2">
    <source>
        <dbReference type="ARBA" id="ARBA00022448"/>
    </source>
</evidence>
<name>A0ABV9KBV1_9RHOB</name>
<dbReference type="InterPro" id="IPR035906">
    <property type="entry name" value="MetI-like_sf"/>
</dbReference>
<evidence type="ECO:0000259" key="8">
    <source>
        <dbReference type="PROSITE" id="PS50928"/>
    </source>
</evidence>
<keyword evidence="2 7" id="KW-0813">Transport</keyword>
<evidence type="ECO:0000313" key="10">
    <source>
        <dbReference type="Proteomes" id="UP001595973"/>
    </source>
</evidence>
<dbReference type="PANTHER" id="PTHR43163">
    <property type="entry name" value="DIPEPTIDE TRANSPORT SYSTEM PERMEASE PROTEIN DPPB-RELATED"/>
    <property type="match status" value="1"/>
</dbReference>
<dbReference type="SUPFAM" id="SSF161098">
    <property type="entry name" value="MetI-like"/>
    <property type="match status" value="1"/>
</dbReference>
<evidence type="ECO:0000256" key="4">
    <source>
        <dbReference type="ARBA" id="ARBA00022692"/>
    </source>
</evidence>
<proteinExistence type="inferred from homology"/>
<evidence type="ECO:0000256" key="1">
    <source>
        <dbReference type="ARBA" id="ARBA00004651"/>
    </source>
</evidence>
<dbReference type="EMBL" id="JBHSGI010000002">
    <property type="protein sequence ID" value="MFC4667552.1"/>
    <property type="molecule type" value="Genomic_DNA"/>
</dbReference>
<feature type="transmembrane region" description="Helical" evidence="7">
    <location>
        <begin position="9"/>
        <end position="30"/>
    </location>
</feature>
<dbReference type="PANTHER" id="PTHR43163:SF6">
    <property type="entry name" value="DIPEPTIDE TRANSPORT SYSTEM PERMEASE PROTEIN DPPB-RELATED"/>
    <property type="match status" value="1"/>
</dbReference>
<comment type="similarity">
    <text evidence="7">Belongs to the binding-protein-dependent transport system permease family.</text>
</comment>
<evidence type="ECO:0000256" key="5">
    <source>
        <dbReference type="ARBA" id="ARBA00022989"/>
    </source>
</evidence>
<keyword evidence="4 7" id="KW-0812">Transmembrane</keyword>
<keyword evidence="6 7" id="KW-0472">Membrane</keyword>
<feature type="domain" description="ABC transmembrane type-1" evidence="8">
    <location>
        <begin position="95"/>
        <end position="302"/>
    </location>
</feature>
<comment type="caution">
    <text evidence="9">The sequence shown here is derived from an EMBL/GenBank/DDBJ whole genome shotgun (WGS) entry which is preliminary data.</text>
</comment>
<feature type="transmembrane region" description="Helical" evidence="7">
    <location>
        <begin position="176"/>
        <end position="195"/>
    </location>
</feature>
<keyword evidence="5 7" id="KW-1133">Transmembrane helix</keyword>
<dbReference type="InterPro" id="IPR045621">
    <property type="entry name" value="BPD_transp_1_N"/>
</dbReference>
<evidence type="ECO:0000256" key="7">
    <source>
        <dbReference type="RuleBase" id="RU363032"/>
    </source>
</evidence>
<accession>A0ABV9KBV1</accession>
<dbReference type="CDD" id="cd06261">
    <property type="entry name" value="TM_PBP2"/>
    <property type="match status" value="1"/>
</dbReference>
<gene>
    <name evidence="9" type="ORF">ACFO5X_03205</name>
</gene>
<reference evidence="10" key="1">
    <citation type="journal article" date="2019" name="Int. J. Syst. Evol. Microbiol.">
        <title>The Global Catalogue of Microorganisms (GCM) 10K type strain sequencing project: providing services to taxonomists for standard genome sequencing and annotation.</title>
        <authorList>
            <consortium name="The Broad Institute Genomics Platform"/>
            <consortium name="The Broad Institute Genome Sequencing Center for Infectious Disease"/>
            <person name="Wu L."/>
            <person name="Ma J."/>
        </authorList>
    </citation>
    <scope>NUCLEOTIDE SEQUENCE [LARGE SCALE GENOMIC DNA]</scope>
    <source>
        <strain evidence="10">CGMCC 4.7283</strain>
    </source>
</reference>
<protein>
    <submittedName>
        <fullName evidence="9">ABC transporter permease</fullName>
    </submittedName>
</protein>
<organism evidence="9 10">
    <name type="scientific">Seohaeicola nanhaiensis</name>
    <dbReference type="NCBI Taxonomy" id="1387282"/>
    <lineage>
        <taxon>Bacteria</taxon>
        <taxon>Pseudomonadati</taxon>
        <taxon>Pseudomonadota</taxon>
        <taxon>Alphaproteobacteria</taxon>
        <taxon>Rhodobacterales</taxon>
        <taxon>Roseobacteraceae</taxon>
        <taxon>Seohaeicola</taxon>
    </lineage>
</organism>
<evidence type="ECO:0000256" key="6">
    <source>
        <dbReference type="ARBA" id="ARBA00023136"/>
    </source>
</evidence>
<feature type="transmembrane region" description="Helical" evidence="7">
    <location>
        <begin position="279"/>
        <end position="302"/>
    </location>
</feature>
<dbReference type="Proteomes" id="UP001595973">
    <property type="component" value="Unassembled WGS sequence"/>
</dbReference>
<feature type="transmembrane region" description="Helical" evidence="7">
    <location>
        <begin position="101"/>
        <end position="122"/>
    </location>
</feature>
<dbReference type="InterPro" id="IPR000515">
    <property type="entry name" value="MetI-like"/>
</dbReference>
<dbReference type="RefSeq" id="WP_380715782.1">
    <property type="nucleotide sequence ID" value="NZ_JBHSGI010000002.1"/>
</dbReference>
<dbReference type="PROSITE" id="PS50928">
    <property type="entry name" value="ABC_TM1"/>
    <property type="match status" value="1"/>
</dbReference>
<keyword evidence="3" id="KW-1003">Cell membrane</keyword>
<evidence type="ECO:0000313" key="9">
    <source>
        <dbReference type="EMBL" id="MFC4667552.1"/>
    </source>
</evidence>
<evidence type="ECO:0000256" key="3">
    <source>
        <dbReference type="ARBA" id="ARBA00022475"/>
    </source>
</evidence>
<feature type="transmembrane region" description="Helical" evidence="7">
    <location>
        <begin position="134"/>
        <end position="156"/>
    </location>
</feature>
<sequence>MTNTLLRRLGVSIVVLLGVLLIGFTMLQVIPADPAVAIAGPQGTEEEVEAIRRHLGLDQPAPVQFVYYLQRIAAGDMGRSVINNAPVFDELLRALGPTIELMAVAMLWSVPVGLTFGILAALNRGGVLDRIVMAVSVMGVSVPVFWVGLLMIQLAVQTRAFPIQGRGGPLWTWDGLSHIVLPATALGLILVGPVARMTRTALAEALYADHVRTARAKGASEGRVVVHHALRTALLPIVTLIGLQVGTLMGGAVVTETIFSWPGVGRLAVGAIVAGDYPMAQGAIVFLATAFILVNVLVDILNELADPRIRSRT</sequence>